<sequence length="107" mass="12026">MPSSLTYLQYMAVMIIIFFILFSVSVAALAITSSQQHALLKKAWRSLSDKSKKEVQKVGKCCGFENATIQSGIDGHPNCAQLKFVGFYMAFRYRHMKDPRANPSAFL</sequence>
<dbReference type="AlphaFoldDB" id="A0AAD9QHC7"/>
<organism evidence="2 3">
    <name type="scientific">Acropora cervicornis</name>
    <name type="common">Staghorn coral</name>
    <dbReference type="NCBI Taxonomy" id="6130"/>
    <lineage>
        <taxon>Eukaryota</taxon>
        <taxon>Metazoa</taxon>
        <taxon>Cnidaria</taxon>
        <taxon>Anthozoa</taxon>
        <taxon>Hexacorallia</taxon>
        <taxon>Scleractinia</taxon>
        <taxon>Astrocoeniina</taxon>
        <taxon>Acroporidae</taxon>
        <taxon>Acropora</taxon>
    </lineage>
</organism>
<name>A0AAD9QHC7_ACRCE</name>
<protein>
    <submittedName>
        <fullName evidence="2">Tetraspanin-31-B</fullName>
    </submittedName>
</protein>
<keyword evidence="3" id="KW-1185">Reference proteome</keyword>
<keyword evidence="1" id="KW-1133">Transmembrane helix</keyword>
<evidence type="ECO:0000313" key="3">
    <source>
        <dbReference type="Proteomes" id="UP001249851"/>
    </source>
</evidence>
<dbReference type="Proteomes" id="UP001249851">
    <property type="component" value="Unassembled WGS sequence"/>
</dbReference>
<gene>
    <name evidence="2" type="ORF">P5673_015855</name>
</gene>
<reference evidence="2" key="1">
    <citation type="journal article" date="2023" name="G3 (Bethesda)">
        <title>Whole genome assembly and annotation of the endangered Caribbean coral Acropora cervicornis.</title>
        <authorList>
            <person name="Selwyn J.D."/>
            <person name="Vollmer S.V."/>
        </authorList>
    </citation>
    <scope>NUCLEOTIDE SEQUENCE</scope>
    <source>
        <strain evidence="2">K2</strain>
    </source>
</reference>
<comment type="caution">
    <text evidence="2">The sequence shown here is derived from an EMBL/GenBank/DDBJ whole genome shotgun (WGS) entry which is preliminary data.</text>
</comment>
<feature type="transmembrane region" description="Helical" evidence="1">
    <location>
        <begin position="12"/>
        <end position="32"/>
    </location>
</feature>
<reference evidence="2" key="2">
    <citation type="journal article" date="2023" name="Science">
        <title>Genomic signatures of disease resistance in endangered staghorn corals.</title>
        <authorList>
            <person name="Vollmer S.V."/>
            <person name="Selwyn J.D."/>
            <person name="Despard B.A."/>
            <person name="Roesel C.L."/>
        </authorList>
    </citation>
    <scope>NUCLEOTIDE SEQUENCE</scope>
    <source>
        <strain evidence="2">K2</strain>
    </source>
</reference>
<keyword evidence="1" id="KW-0472">Membrane</keyword>
<accession>A0AAD9QHC7</accession>
<proteinExistence type="predicted"/>
<keyword evidence="1" id="KW-0812">Transmembrane</keyword>
<dbReference type="EMBL" id="JARQWQ010000033">
    <property type="protein sequence ID" value="KAK2561356.1"/>
    <property type="molecule type" value="Genomic_DNA"/>
</dbReference>
<evidence type="ECO:0000256" key="1">
    <source>
        <dbReference type="SAM" id="Phobius"/>
    </source>
</evidence>
<evidence type="ECO:0000313" key="2">
    <source>
        <dbReference type="EMBL" id="KAK2561356.1"/>
    </source>
</evidence>